<protein>
    <submittedName>
        <fullName evidence="2">Divalent-cation tolerance protein CutA</fullName>
    </submittedName>
</protein>
<dbReference type="InterPro" id="IPR015867">
    <property type="entry name" value="N-reg_PII/ATP_PRibTrfase_C"/>
</dbReference>
<dbReference type="InterPro" id="IPR004323">
    <property type="entry name" value="Ion_tolerance_CutA"/>
</dbReference>
<dbReference type="EMBL" id="JANFAV010000025">
    <property type="protein sequence ID" value="MCW6537594.1"/>
    <property type="molecule type" value="Genomic_DNA"/>
</dbReference>
<keyword evidence="3" id="KW-1185">Reference proteome</keyword>
<evidence type="ECO:0000313" key="3">
    <source>
        <dbReference type="Proteomes" id="UP001165565"/>
    </source>
</evidence>
<comment type="similarity">
    <text evidence="1">Belongs to the CutA family.</text>
</comment>
<dbReference type="RefSeq" id="WP_265271727.1">
    <property type="nucleotide sequence ID" value="NZ_JANFAU010000016.1"/>
</dbReference>
<dbReference type="PANTHER" id="PTHR23419">
    <property type="entry name" value="DIVALENT CATION TOLERANCE CUTA-RELATED"/>
    <property type="match status" value="1"/>
</dbReference>
<proteinExistence type="inferred from homology"/>
<name>A0AA41ZIJ8_9SPHN</name>
<dbReference type="Proteomes" id="UP001165565">
    <property type="component" value="Unassembled WGS sequence"/>
</dbReference>
<dbReference type="PANTHER" id="PTHR23419:SF8">
    <property type="entry name" value="FI09726P"/>
    <property type="match status" value="1"/>
</dbReference>
<organism evidence="2 3">
    <name type="scientific">Sphingomonas lycopersici</name>
    <dbReference type="NCBI Taxonomy" id="2951807"/>
    <lineage>
        <taxon>Bacteria</taxon>
        <taxon>Pseudomonadati</taxon>
        <taxon>Pseudomonadota</taxon>
        <taxon>Alphaproteobacteria</taxon>
        <taxon>Sphingomonadales</taxon>
        <taxon>Sphingomonadaceae</taxon>
        <taxon>Sphingomonas</taxon>
    </lineage>
</organism>
<reference evidence="2" key="1">
    <citation type="submission" date="2022-06" db="EMBL/GenBank/DDBJ databases">
        <title>Sphingomonas sp. nov. isolated from rhizosphere soil of tomato.</title>
        <authorList>
            <person name="Dong H."/>
            <person name="Gao R."/>
        </authorList>
    </citation>
    <scope>NUCLEOTIDE SEQUENCE</scope>
    <source>
        <strain evidence="2">MMSM24</strain>
    </source>
</reference>
<evidence type="ECO:0000256" key="1">
    <source>
        <dbReference type="ARBA" id="ARBA00010169"/>
    </source>
</evidence>
<dbReference type="GO" id="GO:0005507">
    <property type="term" value="F:copper ion binding"/>
    <property type="evidence" value="ECO:0007669"/>
    <property type="project" value="TreeGrafter"/>
</dbReference>
<comment type="caution">
    <text evidence="2">The sequence shown here is derived from an EMBL/GenBank/DDBJ whole genome shotgun (WGS) entry which is preliminary data.</text>
</comment>
<gene>
    <name evidence="2" type="ORF">NEE01_22690</name>
</gene>
<dbReference type="Pfam" id="PF03091">
    <property type="entry name" value="CutA1"/>
    <property type="match status" value="1"/>
</dbReference>
<dbReference type="GO" id="GO:0010038">
    <property type="term" value="P:response to metal ion"/>
    <property type="evidence" value="ECO:0007669"/>
    <property type="project" value="InterPro"/>
</dbReference>
<dbReference type="AlphaFoldDB" id="A0AA41ZIJ8"/>
<dbReference type="Gene3D" id="3.30.70.120">
    <property type="match status" value="1"/>
</dbReference>
<evidence type="ECO:0000313" key="2">
    <source>
        <dbReference type="EMBL" id="MCW6537594.1"/>
    </source>
</evidence>
<sequence>MTATIAIVQVTCPDRDTAESIARTLLAERLIACANILDCRSVYRWQGAIEQGDEVAMQLKTLPARIDAAAARIAALHPYDLAAIEHWPATATPAVAAWVAEAVL</sequence>
<dbReference type="SUPFAM" id="SSF54913">
    <property type="entry name" value="GlnB-like"/>
    <property type="match status" value="1"/>
</dbReference>
<dbReference type="InterPro" id="IPR011322">
    <property type="entry name" value="N-reg_PII-like_a/b"/>
</dbReference>
<accession>A0AA41ZIJ8</accession>